<keyword evidence="4" id="KW-0862">Zinc</keyword>
<dbReference type="Proteomes" id="UP000028525">
    <property type="component" value="Unassembled WGS sequence"/>
</dbReference>
<dbReference type="PIRSF" id="PIRSF006157">
    <property type="entry name" value="Doxgns_DODA"/>
    <property type="match status" value="1"/>
</dbReference>
<evidence type="ECO:0000256" key="1">
    <source>
        <dbReference type="ARBA" id="ARBA00001947"/>
    </source>
</evidence>
<evidence type="ECO:0000259" key="6">
    <source>
        <dbReference type="Pfam" id="PF02900"/>
    </source>
</evidence>
<name>A0A084JNU8_9FIRM</name>
<dbReference type="SUPFAM" id="SSF53213">
    <property type="entry name" value="LigB-like"/>
    <property type="match status" value="1"/>
</dbReference>
<evidence type="ECO:0000256" key="5">
    <source>
        <dbReference type="ARBA" id="ARBA00023002"/>
    </source>
</evidence>
<dbReference type="PANTHER" id="PTHR30096">
    <property type="entry name" value="4,5-DOPA DIOXYGENASE EXTRADIOL-LIKE PROTEIN"/>
    <property type="match status" value="1"/>
</dbReference>
<organism evidence="7 8">
    <name type="scientific">Lacrimispora celerecrescens</name>
    <dbReference type="NCBI Taxonomy" id="29354"/>
    <lineage>
        <taxon>Bacteria</taxon>
        <taxon>Bacillati</taxon>
        <taxon>Bacillota</taxon>
        <taxon>Clostridia</taxon>
        <taxon>Lachnospirales</taxon>
        <taxon>Lachnospiraceae</taxon>
        <taxon>Lacrimispora</taxon>
    </lineage>
</organism>
<dbReference type="CDD" id="cd07363">
    <property type="entry name" value="45_DOPA_Dioxygenase"/>
    <property type="match status" value="1"/>
</dbReference>
<protein>
    <submittedName>
        <fullName evidence="7">Dioxygenase</fullName>
    </submittedName>
</protein>
<evidence type="ECO:0000256" key="2">
    <source>
        <dbReference type="ARBA" id="ARBA00007581"/>
    </source>
</evidence>
<dbReference type="AlphaFoldDB" id="A0A084JNU8"/>
<gene>
    <name evidence="7" type="ORF">IO98_07640</name>
</gene>
<keyword evidence="3" id="KW-0479">Metal-binding</keyword>
<dbReference type="EMBL" id="JPME01000010">
    <property type="protein sequence ID" value="KEZ90632.1"/>
    <property type="molecule type" value="Genomic_DNA"/>
</dbReference>
<proteinExistence type="inferred from homology"/>
<keyword evidence="7" id="KW-0223">Dioxygenase</keyword>
<evidence type="ECO:0000256" key="4">
    <source>
        <dbReference type="ARBA" id="ARBA00022833"/>
    </source>
</evidence>
<keyword evidence="5" id="KW-0560">Oxidoreductase</keyword>
<dbReference type="STRING" id="29354.IO98_07640"/>
<comment type="similarity">
    <text evidence="2">Belongs to the DODA-type extradiol aromatic ring-opening dioxygenase family.</text>
</comment>
<dbReference type="RefSeq" id="WP_038279805.1">
    <property type="nucleotide sequence ID" value="NZ_JPME01000010.1"/>
</dbReference>
<evidence type="ECO:0000313" key="7">
    <source>
        <dbReference type="EMBL" id="KEZ90632.1"/>
    </source>
</evidence>
<dbReference type="PANTHER" id="PTHR30096:SF0">
    <property type="entry name" value="4,5-DOPA DIOXYGENASE EXTRADIOL-LIKE PROTEIN"/>
    <property type="match status" value="1"/>
</dbReference>
<feature type="domain" description="Extradiol ring-cleavage dioxygenase class III enzyme subunit B" evidence="6">
    <location>
        <begin position="19"/>
        <end position="238"/>
    </location>
</feature>
<dbReference type="GO" id="GO:0016702">
    <property type="term" value="F:oxidoreductase activity, acting on single donors with incorporation of molecular oxygen, incorporation of two atoms of oxygen"/>
    <property type="evidence" value="ECO:0007669"/>
    <property type="project" value="UniProtKB-ARBA"/>
</dbReference>
<dbReference type="Gene3D" id="3.40.830.10">
    <property type="entry name" value="LigB-like"/>
    <property type="match status" value="1"/>
</dbReference>
<dbReference type="InterPro" id="IPR014436">
    <property type="entry name" value="Extradiol_dOase_DODA"/>
</dbReference>
<dbReference type="OrthoDB" id="9790889at2"/>
<dbReference type="InterPro" id="IPR004183">
    <property type="entry name" value="Xdiol_dOase_suB"/>
</dbReference>
<dbReference type="Pfam" id="PF02900">
    <property type="entry name" value="LigB"/>
    <property type="match status" value="1"/>
</dbReference>
<dbReference type="NCBIfam" id="NF007914">
    <property type="entry name" value="PRK10628.1"/>
    <property type="match status" value="1"/>
</dbReference>
<comment type="caution">
    <text evidence="7">The sequence shown here is derived from an EMBL/GenBank/DDBJ whole genome shotgun (WGS) entry which is preliminary data.</text>
</comment>
<sequence>MSKMPMMFIGHGSPMNAIEDNSYTRSWREIAKKIPKPESIVSISAHWYTKGTKIMNEENPKTVYDMYGFPKELYEIPYNVPGNPKLAENVKNLITKQSVFDNSWGIDHGTWSVLVHMYPERDIPVFQISIDASAPPEVHYQIGKELKSLRNQGVLLFGTGNIVHNLRMIDWGMDDKGFDWAYKFDDYIRENIENRNHENVINYLSLGETAKLAVPTPDHFNPILYILGAYDKEDKISTYNNSCMMGSLSMTSYLFS</sequence>
<dbReference type="GO" id="GO:0008270">
    <property type="term" value="F:zinc ion binding"/>
    <property type="evidence" value="ECO:0007669"/>
    <property type="project" value="InterPro"/>
</dbReference>
<keyword evidence="8" id="KW-1185">Reference proteome</keyword>
<accession>A0A084JNU8</accession>
<comment type="cofactor">
    <cofactor evidence="1">
        <name>Zn(2+)</name>
        <dbReference type="ChEBI" id="CHEBI:29105"/>
    </cofactor>
</comment>
<evidence type="ECO:0000313" key="8">
    <source>
        <dbReference type="Proteomes" id="UP000028525"/>
    </source>
</evidence>
<evidence type="ECO:0000256" key="3">
    <source>
        <dbReference type="ARBA" id="ARBA00022723"/>
    </source>
</evidence>
<reference evidence="7 8" key="1">
    <citation type="submission" date="2014-07" db="EMBL/GenBank/DDBJ databases">
        <title>Draft genome of Clostridium celerecrescens 152B isolated from sediments associated with methane hydrate from Krishna Godavari basin.</title>
        <authorList>
            <person name="Honkalas V.S."/>
            <person name="Dabir A.P."/>
            <person name="Arora P."/>
            <person name="Dhakephalkar P.K."/>
        </authorList>
    </citation>
    <scope>NUCLEOTIDE SEQUENCE [LARGE SCALE GENOMIC DNA]</scope>
    <source>
        <strain evidence="7 8">152B</strain>
    </source>
</reference>
<dbReference type="GO" id="GO:0008198">
    <property type="term" value="F:ferrous iron binding"/>
    <property type="evidence" value="ECO:0007669"/>
    <property type="project" value="InterPro"/>
</dbReference>